<evidence type="ECO:0008006" key="5">
    <source>
        <dbReference type="Google" id="ProtNLM"/>
    </source>
</evidence>
<dbReference type="PANTHER" id="PTHR42928:SF5">
    <property type="entry name" value="BLR1237 PROTEIN"/>
    <property type="match status" value="1"/>
</dbReference>
<evidence type="ECO:0000313" key="3">
    <source>
        <dbReference type="EMBL" id="CAG9168137.1"/>
    </source>
</evidence>
<dbReference type="InterPro" id="IPR005064">
    <property type="entry name" value="BUG"/>
</dbReference>
<dbReference type="EMBL" id="CAJZAH010000001">
    <property type="protein sequence ID" value="CAG9168137.1"/>
    <property type="molecule type" value="Genomic_DNA"/>
</dbReference>
<keyword evidence="2" id="KW-0732">Signal</keyword>
<protein>
    <recommendedName>
        <fullName evidence="5">Tripartite tricarboxylate transporter substrate binding protein</fullName>
    </recommendedName>
</protein>
<dbReference type="Gene3D" id="3.40.190.150">
    <property type="entry name" value="Bordetella uptake gene, domain 1"/>
    <property type="match status" value="1"/>
</dbReference>
<sequence length="324" mass="33533">MAFFKIVPAVVLALAATQTTQAIAQDLPPGPIRMLVGFAPGGGNDVIARVVATQFQLNTKETMVVENRPGGGSTLATAEMARATPNGSVLLLGSVGGQAIAPSVYSKLPYDPVKGVQPVSLVAKSANALVVNNALPVKNVQELLAYAKSRPGELNVASPGNGTISHLSAELFKSMAGVAITHIPYRGDAPAMQDVMAGQAQLTFASLPSAKAGADSGKVRIIAVTSAKRVETMPDVPTIAESGVPGYEVVSWYGVFTTGGTPMPTVKRLAQEIAAVVAQPAVRNSISKQGMEPSALGPVEFAQLVNRDAQKWDKVVKSVGIKLD</sequence>
<name>A0ABN7Y447_9BURK</name>
<evidence type="ECO:0000256" key="2">
    <source>
        <dbReference type="SAM" id="SignalP"/>
    </source>
</evidence>
<dbReference type="CDD" id="cd13578">
    <property type="entry name" value="PBP2_Bug27"/>
    <property type="match status" value="1"/>
</dbReference>
<dbReference type="Gene3D" id="3.40.190.10">
    <property type="entry name" value="Periplasmic binding protein-like II"/>
    <property type="match status" value="1"/>
</dbReference>
<dbReference type="PANTHER" id="PTHR42928">
    <property type="entry name" value="TRICARBOXYLATE-BINDING PROTEIN"/>
    <property type="match status" value="1"/>
</dbReference>
<evidence type="ECO:0000313" key="4">
    <source>
        <dbReference type="Proteomes" id="UP000721236"/>
    </source>
</evidence>
<dbReference type="Pfam" id="PF03401">
    <property type="entry name" value="TctC"/>
    <property type="match status" value="1"/>
</dbReference>
<reference evidence="3 4" key="1">
    <citation type="submission" date="2021-08" db="EMBL/GenBank/DDBJ databases">
        <authorList>
            <person name="Peeters C."/>
        </authorList>
    </citation>
    <scope>NUCLEOTIDE SEQUENCE [LARGE SCALE GENOMIC DNA]</scope>
    <source>
        <strain evidence="3 4">LMG 21510</strain>
    </source>
</reference>
<dbReference type="SUPFAM" id="SSF53850">
    <property type="entry name" value="Periplasmic binding protein-like II"/>
    <property type="match status" value="1"/>
</dbReference>
<organism evidence="3 4">
    <name type="scientific">Cupriavidus respiraculi</name>
    <dbReference type="NCBI Taxonomy" id="195930"/>
    <lineage>
        <taxon>Bacteria</taxon>
        <taxon>Pseudomonadati</taxon>
        <taxon>Pseudomonadota</taxon>
        <taxon>Betaproteobacteria</taxon>
        <taxon>Burkholderiales</taxon>
        <taxon>Burkholderiaceae</taxon>
        <taxon>Cupriavidus</taxon>
    </lineage>
</organism>
<accession>A0ABN7Y447</accession>
<evidence type="ECO:0000256" key="1">
    <source>
        <dbReference type="ARBA" id="ARBA00006987"/>
    </source>
</evidence>
<feature type="chain" id="PRO_5046726315" description="Tripartite tricarboxylate transporter substrate binding protein" evidence="2">
    <location>
        <begin position="25"/>
        <end position="324"/>
    </location>
</feature>
<gene>
    <name evidence="3" type="ORF">LMG21510_00971</name>
</gene>
<feature type="signal peptide" evidence="2">
    <location>
        <begin position="1"/>
        <end position="24"/>
    </location>
</feature>
<proteinExistence type="inferred from homology"/>
<dbReference type="PIRSF" id="PIRSF017082">
    <property type="entry name" value="YflP"/>
    <property type="match status" value="1"/>
</dbReference>
<comment type="caution">
    <text evidence="3">The sequence shown here is derived from an EMBL/GenBank/DDBJ whole genome shotgun (WGS) entry which is preliminary data.</text>
</comment>
<dbReference type="RefSeq" id="WP_224040009.1">
    <property type="nucleotide sequence ID" value="NZ_CAJZAH010000001.1"/>
</dbReference>
<dbReference type="InterPro" id="IPR042100">
    <property type="entry name" value="Bug_dom1"/>
</dbReference>
<dbReference type="Proteomes" id="UP000721236">
    <property type="component" value="Unassembled WGS sequence"/>
</dbReference>
<keyword evidence="4" id="KW-1185">Reference proteome</keyword>
<comment type="similarity">
    <text evidence="1">Belongs to the UPF0065 (bug) family.</text>
</comment>